<feature type="transmembrane region" description="Helical" evidence="1">
    <location>
        <begin position="84"/>
        <end position="107"/>
    </location>
</feature>
<feature type="transmembrane region" description="Helical" evidence="1">
    <location>
        <begin position="52"/>
        <end position="72"/>
    </location>
</feature>
<keyword evidence="1" id="KW-1133">Transmembrane helix</keyword>
<proteinExistence type="predicted"/>
<dbReference type="EMBL" id="SSNZ01000003">
    <property type="protein sequence ID" value="THF50466.1"/>
    <property type="molecule type" value="Genomic_DNA"/>
</dbReference>
<dbReference type="Proteomes" id="UP000307507">
    <property type="component" value="Unassembled WGS sequence"/>
</dbReference>
<evidence type="ECO:0000313" key="3">
    <source>
        <dbReference type="Proteomes" id="UP000307507"/>
    </source>
</evidence>
<evidence type="ECO:0000256" key="1">
    <source>
        <dbReference type="SAM" id="Phobius"/>
    </source>
</evidence>
<keyword evidence="3" id="KW-1185">Reference proteome</keyword>
<comment type="caution">
    <text evidence="2">The sequence shown here is derived from an EMBL/GenBank/DDBJ whole genome shotgun (WGS) entry which is preliminary data.</text>
</comment>
<accession>A0A4S3ZXD4</accession>
<feature type="transmembrane region" description="Helical" evidence="1">
    <location>
        <begin position="6"/>
        <end position="24"/>
    </location>
</feature>
<keyword evidence="1" id="KW-0472">Membrane</keyword>
<name>A0A4S3ZXD4_9FLAO</name>
<protein>
    <submittedName>
        <fullName evidence="2">Uncharacterized protein</fullName>
    </submittedName>
</protein>
<reference evidence="2 3" key="1">
    <citation type="submission" date="2019-04" db="EMBL/GenBank/DDBJ databases">
        <title>Flavobacterium sp. nov. isolated from construction timber.</title>
        <authorList>
            <person name="Lin S.-Y."/>
            <person name="Chang C.-T."/>
            <person name="Young C.-C."/>
        </authorList>
    </citation>
    <scope>NUCLEOTIDE SEQUENCE [LARGE SCALE GENOMIC DNA]</scope>
    <source>
        <strain evidence="2 3">CC-CTC003</strain>
    </source>
</reference>
<sequence>MTYYNTIAYLLFLGLMSLVIVKIGRICYDNGNIFVATLIPDHTALCQQINKALLTGYYLVNIGYCAITITNWQTITSLPMLIEVIAIKSAIILFLLAALHYTNLFLLKNYVQKLIQ</sequence>
<gene>
    <name evidence="2" type="ORF">E6C50_09560</name>
</gene>
<dbReference type="OrthoDB" id="1438492at2"/>
<dbReference type="RefSeq" id="WP_136403012.1">
    <property type="nucleotide sequence ID" value="NZ_SSNZ01000003.1"/>
</dbReference>
<dbReference type="AlphaFoldDB" id="A0A4S3ZXD4"/>
<evidence type="ECO:0000313" key="2">
    <source>
        <dbReference type="EMBL" id="THF50466.1"/>
    </source>
</evidence>
<organism evidence="2 3">
    <name type="scientific">Flavobacterium supellecticarium</name>
    <dbReference type="NCBI Taxonomy" id="2565924"/>
    <lineage>
        <taxon>Bacteria</taxon>
        <taxon>Pseudomonadati</taxon>
        <taxon>Bacteroidota</taxon>
        <taxon>Flavobacteriia</taxon>
        <taxon>Flavobacteriales</taxon>
        <taxon>Flavobacteriaceae</taxon>
        <taxon>Flavobacterium</taxon>
    </lineage>
</organism>
<keyword evidence="1" id="KW-0812">Transmembrane</keyword>